<dbReference type="GO" id="GO:0000139">
    <property type="term" value="C:Golgi membrane"/>
    <property type="evidence" value="ECO:0007669"/>
    <property type="project" value="TreeGrafter"/>
</dbReference>
<keyword evidence="7 9" id="KW-0472">Membrane</keyword>
<feature type="domain" description="T-SNARE coiled-coil homology" evidence="10">
    <location>
        <begin position="297"/>
        <end position="359"/>
    </location>
</feature>
<dbReference type="PANTHER" id="PTHR19957">
    <property type="entry name" value="SYNTAXIN"/>
    <property type="match status" value="1"/>
</dbReference>
<evidence type="ECO:0000256" key="5">
    <source>
        <dbReference type="ARBA" id="ARBA00022989"/>
    </source>
</evidence>
<dbReference type="GO" id="GO:0031201">
    <property type="term" value="C:SNARE complex"/>
    <property type="evidence" value="ECO:0007669"/>
    <property type="project" value="TreeGrafter"/>
</dbReference>
<evidence type="ECO:0000256" key="3">
    <source>
        <dbReference type="ARBA" id="ARBA00022448"/>
    </source>
</evidence>
<feature type="compositionally biased region" description="Gly residues" evidence="8">
    <location>
        <begin position="217"/>
        <end position="229"/>
    </location>
</feature>
<keyword evidence="3" id="KW-0813">Transport</keyword>
<evidence type="ECO:0000256" key="7">
    <source>
        <dbReference type="ARBA" id="ARBA00023136"/>
    </source>
</evidence>
<dbReference type="GO" id="GO:0048278">
    <property type="term" value="P:vesicle docking"/>
    <property type="evidence" value="ECO:0007669"/>
    <property type="project" value="TreeGrafter"/>
</dbReference>
<dbReference type="Pfam" id="PF05739">
    <property type="entry name" value="SNARE"/>
    <property type="match status" value="1"/>
</dbReference>
<evidence type="ECO:0000256" key="2">
    <source>
        <dbReference type="ARBA" id="ARBA00009063"/>
    </source>
</evidence>
<keyword evidence="4 9" id="KW-0812">Transmembrane</keyword>
<evidence type="ECO:0000256" key="9">
    <source>
        <dbReference type="SAM" id="Phobius"/>
    </source>
</evidence>
<feature type="compositionally biased region" description="Basic and acidic residues" evidence="8">
    <location>
        <begin position="184"/>
        <end position="197"/>
    </location>
</feature>
<dbReference type="PANTHER" id="PTHR19957:SF3">
    <property type="entry name" value="SYNTAXIN-5"/>
    <property type="match status" value="1"/>
</dbReference>
<name>A0A7S1CKD3_9STRA</name>
<evidence type="ECO:0000313" key="11">
    <source>
        <dbReference type="EMBL" id="CAD8920105.1"/>
    </source>
</evidence>
<dbReference type="GO" id="GO:0006906">
    <property type="term" value="P:vesicle fusion"/>
    <property type="evidence" value="ECO:0007669"/>
    <property type="project" value="TreeGrafter"/>
</dbReference>
<dbReference type="CDD" id="cd15844">
    <property type="entry name" value="SNARE_syntaxin5"/>
    <property type="match status" value="1"/>
</dbReference>
<evidence type="ECO:0000256" key="4">
    <source>
        <dbReference type="ARBA" id="ARBA00022692"/>
    </source>
</evidence>
<dbReference type="InterPro" id="IPR045242">
    <property type="entry name" value="Syntaxin"/>
</dbReference>
<comment type="similarity">
    <text evidence="2">Belongs to the syntaxin family.</text>
</comment>
<dbReference type="SMART" id="SM00397">
    <property type="entry name" value="t_SNARE"/>
    <property type="match status" value="1"/>
</dbReference>
<evidence type="ECO:0000256" key="6">
    <source>
        <dbReference type="ARBA" id="ARBA00023054"/>
    </source>
</evidence>
<evidence type="ECO:0000259" key="10">
    <source>
        <dbReference type="PROSITE" id="PS50192"/>
    </source>
</evidence>
<dbReference type="Gene3D" id="1.20.58.70">
    <property type="match status" value="1"/>
</dbReference>
<dbReference type="Gene3D" id="1.20.5.110">
    <property type="match status" value="1"/>
</dbReference>
<gene>
    <name evidence="11" type="ORF">BSP0115_LOCUS13367</name>
</gene>
<feature type="region of interest" description="Disordered" evidence="8">
    <location>
        <begin position="24"/>
        <end position="64"/>
    </location>
</feature>
<dbReference type="GO" id="GO:0000149">
    <property type="term" value="F:SNARE binding"/>
    <property type="evidence" value="ECO:0007669"/>
    <property type="project" value="TreeGrafter"/>
</dbReference>
<sequence length="389" mass="40332">VGGGAAMAVAVDRTTDFMEEVEKAKLSGKGPLPKAARGDGGDGAVARARNTHGASDVAEDGAAEKRGGDAALLSRAVAEVSADIAKTSLKLRELTNLVRNRSIFDDRSDRANALTSDIKDEVQALNRRLDDLQSFVDARQRAGASEQSRRHNESMVGSLKVQFNGLATKFKAVLRQRTSAMRAQSDRRARYGEERTLGRPLVYKPPPAPTAPTAGASGSGAGAGAGGGMTPSTRGLSPDGVRQRKSGAGGMALPRPGGVGGAGGGAGGSGGGAGGGAGADEVGAAFGQLEQSALAPRSYLETRASDVQDIESHIIDIGQIMNRLATFVGEQADMVSRVTDNIDDSMDNTQRAEGELTKYLQSVSSNKMLAFKVFLVIVTFIVLFVVFIA</sequence>
<protein>
    <recommendedName>
        <fullName evidence="10">t-SNARE coiled-coil homology domain-containing protein</fullName>
    </recommendedName>
</protein>
<dbReference type="AlphaFoldDB" id="A0A7S1CKD3"/>
<feature type="transmembrane region" description="Helical" evidence="9">
    <location>
        <begin position="369"/>
        <end position="388"/>
    </location>
</feature>
<comment type="subcellular location">
    <subcellularLocation>
        <location evidence="1">Membrane</location>
        <topology evidence="1">Single-pass type IV membrane protein</topology>
    </subcellularLocation>
</comment>
<evidence type="ECO:0000256" key="8">
    <source>
        <dbReference type="SAM" id="MobiDB-lite"/>
    </source>
</evidence>
<dbReference type="GO" id="GO:0006888">
    <property type="term" value="P:endoplasmic reticulum to Golgi vesicle-mediated transport"/>
    <property type="evidence" value="ECO:0007669"/>
    <property type="project" value="TreeGrafter"/>
</dbReference>
<feature type="non-terminal residue" evidence="11">
    <location>
        <position position="1"/>
    </location>
</feature>
<dbReference type="GO" id="GO:0005484">
    <property type="term" value="F:SNAP receptor activity"/>
    <property type="evidence" value="ECO:0007669"/>
    <property type="project" value="TreeGrafter"/>
</dbReference>
<dbReference type="SUPFAM" id="SSF47661">
    <property type="entry name" value="t-snare proteins"/>
    <property type="match status" value="1"/>
</dbReference>
<keyword evidence="5 9" id="KW-1133">Transmembrane helix</keyword>
<dbReference type="GO" id="GO:0006886">
    <property type="term" value="P:intracellular protein transport"/>
    <property type="evidence" value="ECO:0007669"/>
    <property type="project" value="TreeGrafter"/>
</dbReference>
<dbReference type="PROSITE" id="PS50192">
    <property type="entry name" value="T_SNARE"/>
    <property type="match status" value="1"/>
</dbReference>
<organism evidence="11">
    <name type="scientific">Bicosoecida sp. CB-2014</name>
    <dbReference type="NCBI Taxonomy" id="1486930"/>
    <lineage>
        <taxon>Eukaryota</taxon>
        <taxon>Sar</taxon>
        <taxon>Stramenopiles</taxon>
        <taxon>Bigyra</taxon>
        <taxon>Opalozoa</taxon>
        <taxon>Bicosoecida</taxon>
    </lineage>
</organism>
<feature type="region of interest" description="Disordered" evidence="8">
    <location>
        <begin position="178"/>
        <end position="276"/>
    </location>
</feature>
<evidence type="ECO:0000256" key="1">
    <source>
        <dbReference type="ARBA" id="ARBA00004211"/>
    </source>
</evidence>
<reference evidence="11" key="1">
    <citation type="submission" date="2021-01" db="EMBL/GenBank/DDBJ databases">
        <authorList>
            <person name="Corre E."/>
            <person name="Pelletier E."/>
            <person name="Niang G."/>
            <person name="Scheremetjew M."/>
            <person name="Finn R."/>
            <person name="Kale V."/>
            <person name="Holt S."/>
            <person name="Cochrane G."/>
            <person name="Meng A."/>
            <person name="Brown T."/>
            <person name="Cohen L."/>
        </authorList>
    </citation>
    <scope>NUCLEOTIDE SEQUENCE</scope>
    <source>
        <strain evidence="11">Ms1</strain>
    </source>
</reference>
<dbReference type="EMBL" id="HBFS01019944">
    <property type="protein sequence ID" value="CAD8920105.1"/>
    <property type="molecule type" value="Transcribed_RNA"/>
</dbReference>
<feature type="compositionally biased region" description="Gly residues" evidence="8">
    <location>
        <begin position="257"/>
        <end position="276"/>
    </location>
</feature>
<keyword evidence="6" id="KW-0175">Coiled coil</keyword>
<proteinExistence type="inferred from homology"/>
<dbReference type="InterPro" id="IPR000727">
    <property type="entry name" value="T_SNARE_dom"/>
</dbReference>
<dbReference type="InterPro" id="IPR010989">
    <property type="entry name" value="SNARE"/>
</dbReference>
<accession>A0A7S1CKD3</accession>